<dbReference type="RefSeq" id="WP_007683938.1">
    <property type="nucleotide sequence ID" value="NZ_CP013070.1"/>
</dbReference>
<evidence type="ECO:0000256" key="4">
    <source>
        <dbReference type="ARBA" id="ARBA00022475"/>
    </source>
</evidence>
<evidence type="ECO:0000259" key="16">
    <source>
        <dbReference type="PROSITE" id="PS50109"/>
    </source>
</evidence>
<dbReference type="Pfam" id="PF00512">
    <property type="entry name" value="HisKA"/>
    <property type="match status" value="1"/>
</dbReference>
<reference evidence="18 19" key="1">
    <citation type="journal article" date="2012" name="J. Bacteriol.">
        <title>Genome sequence of Sphingobium indicum B90A, a hexachlorocyclohexane-degrading bacterium.</title>
        <authorList>
            <person name="Anand S."/>
            <person name="Sangwan N."/>
            <person name="Lata P."/>
            <person name="Kaur J."/>
            <person name="Dua A."/>
            <person name="Singh A.K."/>
            <person name="Verma M."/>
            <person name="Kaur J."/>
            <person name="Khurana J.P."/>
            <person name="Khurana P."/>
            <person name="Mathur S."/>
            <person name="Lal R."/>
        </authorList>
    </citation>
    <scope>NUCLEOTIDE SEQUENCE [LARGE SCALE GENOMIC DNA]</scope>
    <source>
        <strain evidence="19">DSM 16412 / CCM 7286 / MTCC 6364 / B90A</strain>
    </source>
</reference>
<keyword evidence="12 15" id="KW-1133">Transmembrane helix</keyword>
<protein>
    <recommendedName>
        <fullName evidence="3">histidine kinase</fullName>
        <ecNumber evidence="3">2.7.13.3</ecNumber>
    </recommendedName>
</protein>
<dbReference type="SUPFAM" id="SSF47384">
    <property type="entry name" value="Homodimeric domain of signal transducing histidine kinase"/>
    <property type="match status" value="1"/>
</dbReference>
<dbReference type="PANTHER" id="PTHR44936:SF5">
    <property type="entry name" value="SENSOR HISTIDINE KINASE ENVZ"/>
    <property type="match status" value="1"/>
</dbReference>
<evidence type="ECO:0000256" key="1">
    <source>
        <dbReference type="ARBA" id="ARBA00000085"/>
    </source>
</evidence>
<dbReference type="SMART" id="SM00388">
    <property type="entry name" value="HisKA"/>
    <property type="match status" value="1"/>
</dbReference>
<dbReference type="PROSITE" id="PS50109">
    <property type="entry name" value="HIS_KIN"/>
    <property type="match status" value="1"/>
</dbReference>
<accession>A0A1L5BKK1</accession>
<dbReference type="CDD" id="cd00082">
    <property type="entry name" value="HisKA"/>
    <property type="match status" value="1"/>
</dbReference>
<evidence type="ECO:0000256" key="7">
    <source>
        <dbReference type="ARBA" id="ARBA00022679"/>
    </source>
</evidence>
<dbReference type="Gene3D" id="3.30.565.10">
    <property type="entry name" value="Histidine kinase-like ATPase, C-terminal domain"/>
    <property type="match status" value="1"/>
</dbReference>
<keyword evidence="7" id="KW-0808">Transferase</keyword>
<dbReference type="CDD" id="cd06225">
    <property type="entry name" value="HAMP"/>
    <property type="match status" value="1"/>
</dbReference>
<keyword evidence="4" id="KW-1003">Cell membrane</keyword>
<dbReference type="EMBL" id="CP013070">
    <property type="protein sequence ID" value="APL93440.1"/>
    <property type="molecule type" value="Genomic_DNA"/>
</dbReference>
<keyword evidence="10 18" id="KW-0418">Kinase</keyword>
<keyword evidence="14 15" id="KW-0472">Membrane</keyword>
<evidence type="ECO:0000256" key="14">
    <source>
        <dbReference type="ARBA" id="ARBA00023136"/>
    </source>
</evidence>
<dbReference type="Pfam" id="PF02518">
    <property type="entry name" value="HATPase_c"/>
    <property type="match status" value="1"/>
</dbReference>
<dbReference type="EC" id="2.7.13.3" evidence="3"/>
<evidence type="ECO:0000259" key="17">
    <source>
        <dbReference type="PROSITE" id="PS50885"/>
    </source>
</evidence>
<feature type="domain" description="Histidine kinase" evidence="16">
    <location>
        <begin position="235"/>
        <end position="434"/>
    </location>
</feature>
<sequence>MRRHVSLVGQIFAILLLTLTMEFAVGVFLNERANHLSLQDDEARRLAEHLVIARKLLTEHPADERHALSLQLTTDRYDIHWAPSSPPPPALAPGLERMRRQIVNWEPTLEQSGLWLRLASPGRVSEINGGLRLADGSWLYFGMRHSGGKWTFAIGRMGLALIPVLALLIVGGIMIRRTLAPLRDLTRATERIGLSDEVIVEEGGSNDVRNLIRAFNAMQKRIHRLITERTETLAAVGHDMRTPLARLRLRLENLPDNEAREAIEGDLTEMGEMIDSLLAFLGGEKNGEPAVRTDLAVLAATVVDAFQDQGRQVDYVGPDHLEMEVRSLTLRRAVVNLVENALHYGSRARVTLERRDREVLIRVDDDGPGIPRDKLDEVLKPFTRLDEARQRNTRGLGLGLAIVARAVELEGGQLTLANRPEGGLRAEICLHLPAEAQKR</sequence>
<evidence type="ECO:0000256" key="8">
    <source>
        <dbReference type="ARBA" id="ARBA00022692"/>
    </source>
</evidence>
<evidence type="ECO:0000256" key="6">
    <source>
        <dbReference type="ARBA" id="ARBA00022553"/>
    </source>
</evidence>
<dbReference type="InterPro" id="IPR004358">
    <property type="entry name" value="Sig_transdc_His_kin-like_C"/>
</dbReference>
<dbReference type="KEGG" id="sinb:SIDU_02255"/>
<evidence type="ECO:0000256" key="12">
    <source>
        <dbReference type="ARBA" id="ARBA00022989"/>
    </source>
</evidence>
<evidence type="ECO:0000256" key="3">
    <source>
        <dbReference type="ARBA" id="ARBA00012438"/>
    </source>
</evidence>
<feature type="transmembrane region" description="Helical" evidence="15">
    <location>
        <begin position="153"/>
        <end position="175"/>
    </location>
</feature>
<keyword evidence="5" id="KW-0997">Cell inner membrane</keyword>
<dbReference type="Pfam" id="PF00672">
    <property type="entry name" value="HAMP"/>
    <property type="match status" value="1"/>
</dbReference>
<organism evidence="18 19">
    <name type="scientific">Sphingobium indicum (strain DSM 16412 / CCM 7286 / MTCC 6364 / B90A)</name>
    <dbReference type="NCBI Taxonomy" id="861109"/>
    <lineage>
        <taxon>Bacteria</taxon>
        <taxon>Pseudomonadati</taxon>
        <taxon>Pseudomonadota</taxon>
        <taxon>Alphaproteobacteria</taxon>
        <taxon>Sphingomonadales</taxon>
        <taxon>Sphingomonadaceae</taxon>
        <taxon>Sphingobium</taxon>
    </lineage>
</organism>
<gene>
    <name evidence="18" type="ORF">SIDU_02255</name>
</gene>
<dbReference type="GO" id="GO:0000155">
    <property type="term" value="F:phosphorelay sensor kinase activity"/>
    <property type="evidence" value="ECO:0007669"/>
    <property type="project" value="InterPro"/>
</dbReference>
<dbReference type="PROSITE" id="PS50885">
    <property type="entry name" value="HAMP"/>
    <property type="match status" value="1"/>
</dbReference>
<dbReference type="SMART" id="SM00387">
    <property type="entry name" value="HATPase_c"/>
    <property type="match status" value="1"/>
</dbReference>
<dbReference type="InterPro" id="IPR005467">
    <property type="entry name" value="His_kinase_dom"/>
</dbReference>
<evidence type="ECO:0000256" key="10">
    <source>
        <dbReference type="ARBA" id="ARBA00022777"/>
    </source>
</evidence>
<evidence type="ECO:0000256" key="15">
    <source>
        <dbReference type="SAM" id="Phobius"/>
    </source>
</evidence>
<dbReference type="GO" id="GO:0005524">
    <property type="term" value="F:ATP binding"/>
    <property type="evidence" value="ECO:0007669"/>
    <property type="project" value="UniProtKB-KW"/>
</dbReference>
<evidence type="ECO:0000256" key="11">
    <source>
        <dbReference type="ARBA" id="ARBA00022840"/>
    </source>
</evidence>
<dbReference type="InterPro" id="IPR036890">
    <property type="entry name" value="HATPase_C_sf"/>
</dbReference>
<dbReference type="SUPFAM" id="SSF55874">
    <property type="entry name" value="ATPase domain of HSP90 chaperone/DNA topoisomerase II/histidine kinase"/>
    <property type="match status" value="1"/>
</dbReference>
<dbReference type="InterPro" id="IPR036097">
    <property type="entry name" value="HisK_dim/P_sf"/>
</dbReference>
<keyword evidence="9" id="KW-0547">Nucleotide-binding</keyword>
<evidence type="ECO:0000256" key="5">
    <source>
        <dbReference type="ARBA" id="ARBA00022519"/>
    </source>
</evidence>
<keyword evidence="13" id="KW-0902">Two-component regulatory system</keyword>
<evidence type="ECO:0000256" key="2">
    <source>
        <dbReference type="ARBA" id="ARBA00004429"/>
    </source>
</evidence>
<dbReference type="Gene3D" id="1.10.287.130">
    <property type="match status" value="1"/>
</dbReference>
<proteinExistence type="predicted"/>
<dbReference type="SMART" id="SM00304">
    <property type="entry name" value="HAMP"/>
    <property type="match status" value="1"/>
</dbReference>
<keyword evidence="11" id="KW-0067">ATP-binding</keyword>
<comment type="catalytic activity">
    <reaction evidence="1">
        <text>ATP + protein L-histidine = ADP + protein N-phospho-L-histidine.</text>
        <dbReference type="EC" id="2.7.13.3"/>
    </reaction>
</comment>
<dbReference type="InterPro" id="IPR050980">
    <property type="entry name" value="2C_sensor_his_kinase"/>
</dbReference>
<comment type="subcellular location">
    <subcellularLocation>
        <location evidence="2">Cell inner membrane</location>
        <topology evidence="2">Multi-pass membrane protein</topology>
    </subcellularLocation>
</comment>
<keyword evidence="8 15" id="KW-0812">Transmembrane</keyword>
<name>A0A1L5BKK1_SPHIB</name>
<evidence type="ECO:0000256" key="13">
    <source>
        <dbReference type="ARBA" id="ARBA00023012"/>
    </source>
</evidence>
<dbReference type="Proteomes" id="UP000004550">
    <property type="component" value="Chromosome"/>
</dbReference>
<keyword evidence="6" id="KW-0597">Phosphoprotein</keyword>
<evidence type="ECO:0000313" key="19">
    <source>
        <dbReference type="Proteomes" id="UP000004550"/>
    </source>
</evidence>
<evidence type="ECO:0000313" key="18">
    <source>
        <dbReference type="EMBL" id="APL93440.1"/>
    </source>
</evidence>
<dbReference type="InterPro" id="IPR003594">
    <property type="entry name" value="HATPase_dom"/>
</dbReference>
<evidence type="ECO:0000256" key="9">
    <source>
        <dbReference type="ARBA" id="ARBA00022741"/>
    </source>
</evidence>
<dbReference type="GeneID" id="29274139"/>
<dbReference type="InterPro" id="IPR003661">
    <property type="entry name" value="HisK_dim/P_dom"/>
</dbReference>
<feature type="domain" description="HAMP" evidence="17">
    <location>
        <begin position="176"/>
        <end position="227"/>
    </location>
</feature>
<dbReference type="InterPro" id="IPR003660">
    <property type="entry name" value="HAMP_dom"/>
</dbReference>
<dbReference type="PANTHER" id="PTHR44936">
    <property type="entry name" value="SENSOR PROTEIN CREC"/>
    <property type="match status" value="1"/>
</dbReference>
<dbReference type="AlphaFoldDB" id="A0A1L5BKK1"/>
<dbReference type="PRINTS" id="PR00344">
    <property type="entry name" value="BCTRLSENSOR"/>
</dbReference>
<dbReference type="GO" id="GO:0005886">
    <property type="term" value="C:plasma membrane"/>
    <property type="evidence" value="ECO:0007669"/>
    <property type="project" value="UniProtKB-SubCell"/>
</dbReference>